<sequence length="270" mass="29293">MAPGGFEIASSTTFPAATQISFGAFDFIADNAGKLRQVSPGVTGPVMACRYAPGTKFSFGSLDFIATSLGILKLTPREPVSPTTTPTILLGISIFVASAAQALQAGGIGSSISSTASTSRSRGHHGSSKCRRPRLPRELGSRWVNFLDQAAHPSDLGSGSSSNTPTSSHPPREIFVVFQETDEENKEHEEEECRIQQQQEDLTRCLNELRQRGRLAQDAILEVKLGDHAVEQHDHRQGPLRQHAGPSRPDREDHHRPSEGHGGSRRRSTR</sequence>
<evidence type="ECO:0000256" key="2">
    <source>
        <dbReference type="SAM" id="MobiDB-lite"/>
    </source>
</evidence>
<dbReference type="EnsemblPlants" id="OMERI11G09440.1">
    <property type="protein sequence ID" value="OMERI11G09440.1"/>
    <property type="gene ID" value="OMERI11G09440"/>
</dbReference>
<organism evidence="3">
    <name type="scientific">Oryza meridionalis</name>
    <dbReference type="NCBI Taxonomy" id="40149"/>
    <lineage>
        <taxon>Eukaryota</taxon>
        <taxon>Viridiplantae</taxon>
        <taxon>Streptophyta</taxon>
        <taxon>Embryophyta</taxon>
        <taxon>Tracheophyta</taxon>
        <taxon>Spermatophyta</taxon>
        <taxon>Magnoliopsida</taxon>
        <taxon>Liliopsida</taxon>
        <taxon>Poales</taxon>
        <taxon>Poaceae</taxon>
        <taxon>BOP clade</taxon>
        <taxon>Oryzoideae</taxon>
        <taxon>Oryzeae</taxon>
        <taxon>Oryzinae</taxon>
        <taxon>Oryza</taxon>
    </lineage>
</organism>
<feature type="compositionally biased region" description="Low complexity" evidence="2">
    <location>
        <begin position="157"/>
        <end position="169"/>
    </location>
</feature>
<reference evidence="3" key="2">
    <citation type="submission" date="2018-05" db="EMBL/GenBank/DDBJ databases">
        <title>OmerRS3 (Oryza meridionalis Reference Sequence Version 3).</title>
        <authorList>
            <person name="Zhang J."/>
            <person name="Kudrna D."/>
            <person name="Lee S."/>
            <person name="Talag J."/>
            <person name="Welchert J."/>
            <person name="Wing R.A."/>
        </authorList>
    </citation>
    <scope>NUCLEOTIDE SEQUENCE [LARGE SCALE GENOMIC DNA]</scope>
    <source>
        <strain evidence="3">cv. OR44</strain>
    </source>
</reference>
<feature type="region of interest" description="Disordered" evidence="2">
    <location>
        <begin position="226"/>
        <end position="270"/>
    </location>
</feature>
<evidence type="ECO:0000313" key="4">
    <source>
        <dbReference type="Proteomes" id="UP000008021"/>
    </source>
</evidence>
<feature type="compositionally biased region" description="Low complexity" evidence="2">
    <location>
        <begin position="110"/>
        <end position="120"/>
    </location>
</feature>
<proteinExistence type="predicted"/>
<feature type="compositionally biased region" description="Basic and acidic residues" evidence="2">
    <location>
        <begin position="248"/>
        <end position="259"/>
    </location>
</feature>
<protein>
    <submittedName>
        <fullName evidence="3">Uncharacterized protein</fullName>
    </submittedName>
</protein>
<name>A0A0E0F522_9ORYZ</name>
<evidence type="ECO:0000256" key="1">
    <source>
        <dbReference type="SAM" id="Coils"/>
    </source>
</evidence>
<feature type="compositionally biased region" description="Basic and acidic residues" evidence="2">
    <location>
        <begin position="226"/>
        <end position="237"/>
    </location>
</feature>
<reference evidence="3" key="1">
    <citation type="submission" date="2015-04" db="UniProtKB">
        <authorList>
            <consortium name="EnsemblPlants"/>
        </authorList>
    </citation>
    <scope>IDENTIFICATION</scope>
</reference>
<dbReference type="HOGENOM" id="CLU_1031998_0_0_1"/>
<feature type="compositionally biased region" description="Basic residues" evidence="2">
    <location>
        <begin position="121"/>
        <end position="134"/>
    </location>
</feature>
<dbReference type="Proteomes" id="UP000008021">
    <property type="component" value="Chromosome 11"/>
</dbReference>
<keyword evidence="1" id="KW-0175">Coiled coil</keyword>
<dbReference type="Gramene" id="OMERI11G09440.1">
    <property type="protein sequence ID" value="OMERI11G09440.1"/>
    <property type="gene ID" value="OMERI11G09440"/>
</dbReference>
<feature type="coiled-coil region" evidence="1">
    <location>
        <begin position="181"/>
        <end position="208"/>
    </location>
</feature>
<keyword evidence="4" id="KW-1185">Reference proteome</keyword>
<feature type="region of interest" description="Disordered" evidence="2">
    <location>
        <begin position="109"/>
        <end position="134"/>
    </location>
</feature>
<accession>A0A0E0F522</accession>
<feature type="region of interest" description="Disordered" evidence="2">
    <location>
        <begin position="151"/>
        <end position="171"/>
    </location>
</feature>
<dbReference type="AlphaFoldDB" id="A0A0E0F522"/>
<evidence type="ECO:0000313" key="3">
    <source>
        <dbReference type="EnsemblPlants" id="OMERI11G09440.1"/>
    </source>
</evidence>